<reference evidence="3" key="1">
    <citation type="journal article" date="2019" name="PLoS Negl. Trop. Dis.">
        <title>Revisiting the worldwide diversity of Leptospira species in the environment.</title>
        <authorList>
            <person name="Vincent A.T."/>
            <person name="Schiettekatte O."/>
            <person name="Bourhy P."/>
            <person name="Veyrier F.J."/>
            <person name="Picardeau M."/>
        </authorList>
    </citation>
    <scope>NUCLEOTIDE SEQUENCE [LARGE SCALE GENOMIC DNA]</scope>
    <source>
        <strain evidence="3">201800293</strain>
    </source>
</reference>
<organism evidence="3 4">
    <name type="scientific">Leptospira kanakyensis</name>
    <dbReference type="NCBI Taxonomy" id="2484968"/>
    <lineage>
        <taxon>Bacteria</taxon>
        <taxon>Pseudomonadati</taxon>
        <taxon>Spirochaetota</taxon>
        <taxon>Spirochaetia</taxon>
        <taxon>Leptospirales</taxon>
        <taxon>Leptospiraceae</taxon>
        <taxon>Leptospira</taxon>
    </lineage>
</organism>
<feature type="chain" id="PRO_5026914606" description="Lipoprotein" evidence="2">
    <location>
        <begin position="23"/>
        <end position="189"/>
    </location>
</feature>
<keyword evidence="2" id="KW-0732">Signal</keyword>
<name>A0A6N4PYC4_9LEPT</name>
<dbReference type="EMBL" id="RQFF01000030">
    <property type="protein sequence ID" value="TGK69079.1"/>
    <property type="molecule type" value="Genomic_DNA"/>
</dbReference>
<dbReference type="AlphaFoldDB" id="A0A6N4PYC4"/>
<feature type="signal peptide" evidence="2">
    <location>
        <begin position="1"/>
        <end position="22"/>
    </location>
</feature>
<sequence length="189" mass="20341">MKRTIKTTILSLILLSNFIACQTEKQVSETDANNNLLIGLLAGQSAESTKDFALNGMWNSFTGSGTTSNTLTTFSAKFGQKGVQLEDSSGFGGYSGCYIIIEFNNAEGSFITQNPENNGGCFAGDTNKGKYNKVFFFKNTDKNNSYWVCTVAFGKTYDEAKAQADTSTKTNPGSSGCGASAFSRYDKKV</sequence>
<evidence type="ECO:0000256" key="2">
    <source>
        <dbReference type="SAM" id="SignalP"/>
    </source>
</evidence>
<evidence type="ECO:0008006" key="5">
    <source>
        <dbReference type="Google" id="ProtNLM"/>
    </source>
</evidence>
<evidence type="ECO:0000256" key="1">
    <source>
        <dbReference type="SAM" id="MobiDB-lite"/>
    </source>
</evidence>
<dbReference type="Proteomes" id="UP000297239">
    <property type="component" value="Unassembled WGS sequence"/>
</dbReference>
<feature type="region of interest" description="Disordered" evidence="1">
    <location>
        <begin position="164"/>
        <end position="189"/>
    </location>
</feature>
<dbReference type="RefSeq" id="WP_135633857.1">
    <property type="nucleotide sequence ID" value="NZ_JAMQPQ010000001.1"/>
</dbReference>
<evidence type="ECO:0000313" key="3">
    <source>
        <dbReference type="EMBL" id="TGK69079.1"/>
    </source>
</evidence>
<feature type="compositionally biased region" description="Polar residues" evidence="1">
    <location>
        <begin position="164"/>
        <end position="174"/>
    </location>
</feature>
<accession>A0A6N4PYC4</accession>
<protein>
    <recommendedName>
        <fullName evidence="5">Lipoprotein</fullName>
    </recommendedName>
</protein>
<comment type="caution">
    <text evidence="3">The sequence shown here is derived from an EMBL/GenBank/DDBJ whole genome shotgun (WGS) entry which is preliminary data.</text>
</comment>
<keyword evidence="4" id="KW-1185">Reference proteome</keyword>
<dbReference type="OrthoDB" id="337346at2"/>
<proteinExistence type="predicted"/>
<gene>
    <name evidence="3" type="ORF">EHQ18_09570</name>
</gene>
<evidence type="ECO:0000313" key="4">
    <source>
        <dbReference type="Proteomes" id="UP000297239"/>
    </source>
</evidence>